<name>A0AAD7B5C2_9AGAR</name>
<dbReference type="SMART" id="SM00225">
    <property type="entry name" value="BTB"/>
    <property type="match status" value="1"/>
</dbReference>
<evidence type="ECO:0000313" key="3">
    <source>
        <dbReference type="Proteomes" id="UP001221142"/>
    </source>
</evidence>
<dbReference type="AlphaFoldDB" id="A0AAD7B5C2"/>
<reference evidence="2" key="1">
    <citation type="submission" date="2023-03" db="EMBL/GenBank/DDBJ databases">
        <title>Massive genome expansion in bonnet fungi (Mycena s.s.) driven by repeated elements and novel gene families across ecological guilds.</title>
        <authorList>
            <consortium name="Lawrence Berkeley National Laboratory"/>
            <person name="Harder C.B."/>
            <person name="Miyauchi S."/>
            <person name="Viragh M."/>
            <person name="Kuo A."/>
            <person name="Thoen E."/>
            <person name="Andreopoulos B."/>
            <person name="Lu D."/>
            <person name="Skrede I."/>
            <person name="Drula E."/>
            <person name="Henrissat B."/>
            <person name="Morin E."/>
            <person name="Kohler A."/>
            <person name="Barry K."/>
            <person name="LaButti K."/>
            <person name="Morin E."/>
            <person name="Salamov A."/>
            <person name="Lipzen A."/>
            <person name="Mereny Z."/>
            <person name="Hegedus B."/>
            <person name="Baldrian P."/>
            <person name="Stursova M."/>
            <person name="Weitz H."/>
            <person name="Taylor A."/>
            <person name="Grigoriev I.V."/>
            <person name="Nagy L.G."/>
            <person name="Martin F."/>
            <person name="Kauserud H."/>
        </authorList>
    </citation>
    <scope>NUCLEOTIDE SEQUENCE</scope>
    <source>
        <strain evidence="2">9284</strain>
    </source>
</reference>
<keyword evidence="3" id="KW-1185">Reference proteome</keyword>
<sequence>MASTGLDELVRVQDLWFPEGGLILQAGNRLFRVAGSILAARSSVFKDMLAIPQPETQPTIEGCPIVVLHDESEDVEYFLKAIFDSRFSFERPPKPTKFVVVAGVLRLSTKYDVGYLRHRALLHLSPLSPVSLEEFDNYYDNIRDTTKFFEVFSRLLLGNSLGLQWVISCALYEASCNGTVDEILCGFNDPGPRMELPLDLQRICIKSRNSLVFAQLHDTLGFLVTPHIRGCLSDDQCRANRTSFYRGLTVSDDLTPLKYFDAEAWSWSDNCPYCAVCLVACQDEYEEGRQRVWDGLPVMFGLPSWDELRRARDADLAELE</sequence>
<evidence type="ECO:0000259" key="1">
    <source>
        <dbReference type="PROSITE" id="PS50097"/>
    </source>
</evidence>
<feature type="domain" description="BTB" evidence="1">
    <location>
        <begin position="20"/>
        <end position="91"/>
    </location>
</feature>
<proteinExistence type="predicted"/>
<comment type="caution">
    <text evidence="2">The sequence shown here is derived from an EMBL/GenBank/DDBJ whole genome shotgun (WGS) entry which is preliminary data.</text>
</comment>
<organism evidence="2 3">
    <name type="scientific">Roridomyces roridus</name>
    <dbReference type="NCBI Taxonomy" id="1738132"/>
    <lineage>
        <taxon>Eukaryota</taxon>
        <taxon>Fungi</taxon>
        <taxon>Dikarya</taxon>
        <taxon>Basidiomycota</taxon>
        <taxon>Agaricomycotina</taxon>
        <taxon>Agaricomycetes</taxon>
        <taxon>Agaricomycetidae</taxon>
        <taxon>Agaricales</taxon>
        <taxon>Marasmiineae</taxon>
        <taxon>Mycenaceae</taxon>
        <taxon>Roridomyces</taxon>
    </lineage>
</organism>
<dbReference type="PROSITE" id="PS50097">
    <property type="entry name" value="BTB"/>
    <property type="match status" value="1"/>
</dbReference>
<evidence type="ECO:0000313" key="2">
    <source>
        <dbReference type="EMBL" id="KAJ7610428.1"/>
    </source>
</evidence>
<dbReference type="InterPro" id="IPR011333">
    <property type="entry name" value="SKP1/BTB/POZ_sf"/>
</dbReference>
<dbReference type="InterPro" id="IPR000210">
    <property type="entry name" value="BTB/POZ_dom"/>
</dbReference>
<dbReference type="Proteomes" id="UP001221142">
    <property type="component" value="Unassembled WGS sequence"/>
</dbReference>
<dbReference type="EMBL" id="JARKIF010000035">
    <property type="protein sequence ID" value="KAJ7610428.1"/>
    <property type="molecule type" value="Genomic_DNA"/>
</dbReference>
<protein>
    <recommendedName>
        <fullName evidence="1">BTB domain-containing protein</fullName>
    </recommendedName>
</protein>
<gene>
    <name evidence="2" type="ORF">FB45DRAFT_844566</name>
</gene>
<accession>A0AAD7B5C2</accession>
<dbReference type="Gene3D" id="3.30.710.10">
    <property type="entry name" value="Potassium Channel Kv1.1, Chain A"/>
    <property type="match status" value="1"/>
</dbReference>
<dbReference type="SUPFAM" id="SSF54695">
    <property type="entry name" value="POZ domain"/>
    <property type="match status" value="1"/>
</dbReference>